<dbReference type="PROSITE" id="PS01122">
    <property type="entry name" value="CASPASE_CYS"/>
    <property type="match status" value="1"/>
</dbReference>
<dbReference type="OMA" id="IEDIQXA"/>
<reference evidence="5" key="3">
    <citation type="submission" date="2025-08" db="UniProtKB">
        <authorList>
            <consortium name="Ensembl"/>
        </authorList>
    </citation>
    <scope>IDENTIFICATION</scope>
</reference>
<dbReference type="PROSITE" id="PS50208">
    <property type="entry name" value="CASPASE_P20"/>
    <property type="match status" value="1"/>
</dbReference>
<evidence type="ECO:0000256" key="1">
    <source>
        <dbReference type="ARBA" id="ARBA00010134"/>
    </source>
</evidence>
<dbReference type="EMBL" id="EAAA01001019">
    <property type="status" value="NOT_ANNOTATED_CDS"/>
    <property type="molecule type" value="Genomic_DNA"/>
</dbReference>
<dbReference type="SMART" id="SM00115">
    <property type="entry name" value="CASc"/>
    <property type="match status" value="1"/>
</dbReference>
<evidence type="ECO:0000256" key="2">
    <source>
        <dbReference type="RuleBase" id="RU003971"/>
    </source>
</evidence>
<accession>F6XGS0</accession>
<evidence type="ECO:0000259" key="4">
    <source>
        <dbReference type="PROSITE" id="PS50208"/>
    </source>
</evidence>
<reference evidence="5" key="2">
    <citation type="journal article" date="2008" name="Genome Biol.">
        <title>Improved genome assembly and evidence-based global gene model set for the chordate Ciona intestinalis: new insight into intron and operon populations.</title>
        <authorList>
            <person name="Satou Y."/>
            <person name="Mineta K."/>
            <person name="Ogasawara M."/>
            <person name="Sasakura Y."/>
            <person name="Shoguchi E."/>
            <person name="Ueno K."/>
            <person name="Yamada L."/>
            <person name="Matsumoto J."/>
            <person name="Wasserscheid J."/>
            <person name="Dewar K."/>
            <person name="Wiley G.B."/>
            <person name="Macmil S.L."/>
            <person name="Roe B.A."/>
            <person name="Zeller R.W."/>
            <person name="Hastings K.E."/>
            <person name="Lemaire P."/>
            <person name="Lindquist E."/>
            <person name="Endo T."/>
            <person name="Hotta K."/>
            <person name="Inaba K."/>
        </authorList>
    </citation>
    <scope>NUCLEOTIDE SEQUENCE [LARGE SCALE GENOMIC DNA]</scope>
    <source>
        <strain evidence="5">wild type</strain>
    </source>
</reference>
<dbReference type="SUPFAM" id="SSF52129">
    <property type="entry name" value="Caspase-like"/>
    <property type="match status" value="1"/>
</dbReference>
<protein>
    <recommendedName>
        <fullName evidence="7">Caspase family p20 domain-containing protein</fullName>
    </recommendedName>
</protein>
<dbReference type="InterPro" id="IPR015917">
    <property type="entry name" value="Pept_C14A"/>
</dbReference>
<dbReference type="GO" id="GO:0006508">
    <property type="term" value="P:proteolysis"/>
    <property type="evidence" value="ECO:0007669"/>
    <property type="project" value="InterPro"/>
</dbReference>
<dbReference type="Ensembl" id="ENSCINT00000007986.3">
    <property type="protein sequence ID" value="ENSCINP00000007986.3"/>
    <property type="gene ID" value="ENSCING00000003870.3"/>
</dbReference>
<dbReference type="PROSITE" id="PS50207">
    <property type="entry name" value="CASPASE_P10"/>
    <property type="match status" value="1"/>
</dbReference>
<organism evidence="5 6">
    <name type="scientific">Ciona intestinalis</name>
    <name type="common">Transparent sea squirt</name>
    <name type="synonym">Ascidia intestinalis</name>
    <dbReference type="NCBI Taxonomy" id="7719"/>
    <lineage>
        <taxon>Eukaryota</taxon>
        <taxon>Metazoa</taxon>
        <taxon>Chordata</taxon>
        <taxon>Tunicata</taxon>
        <taxon>Ascidiacea</taxon>
        <taxon>Phlebobranchia</taxon>
        <taxon>Cionidae</taxon>
        <taxon>Ciona</taxon>
    </lineage>
</organism>
<name>F6XGS0_CIOIN</name>
<dbReference type="PANTHER" id="PTHR47901">
    <property type="entry name" value="CASPASE RECRUITMENT DOMAIN-CONTAINING PROTEIN 18"/>
    <property type="match status" value="1"/>
</dbReference>
<dbReference type="GO" id="GO:0004197">
    <property type="term" value="F:cysteine-type endopeptidase activity"/>
    <property type="evidence" value="ECO:0000318"/>
    <property type="project" value="GO_Central"/>
</dbReference>
<dbReference type="CDD" id="cd00032">
    <property type="entry name" value="CASc"/>
    <property type="match status" value="1"/>
</dbReference>
<feature type="domain" description="Caspase family p20" evidence="4">
    <location>
        <begin position="15"/>
        <end position="141"/>
    </location>
</feature>
<dbReference type="PANTHER" id="PTHR47901:SF7">
    <property type="entry name" value="CASPASE 2"/>
    <property type="match status" value="1"/>
</dbReference>
<dbReference type="InterPro" id="IPR001309">
    <property type="entry name" value="Pept_C14_p20"/>
</dbReference>
<dbReference type="InterPro" id="IPR033139">
    <property type="entry name" value="Caspase_cys_AS"/>
</dbReference>
<comment type="similarity">
    <text evidence="1 2">Belongs to the peptidase C14A family.</text>
</comment>
<dbReference type="InParanoid" id="F6XGS0"/>
<evidence type="ECO:0000313" key="6">
    <source>
        <dbReference type="Proteomes" id="UP000008144"/>
    </source>
</evidence>
<dbReference type="InterPro" id="IPR029030">
    <property type="entry name" value="Caspase-like_dom_sf"/>
</dbReference>
<evidence type="ECO:0000259" key="3">
    <source>
        <dbReference type="PROSITE" id="PS50207"/>
    </source>
</evidence>
<dbReference type="Pfam" id="PF00656">
    <property type="entry name" value="Peptidase_C14"/>
    <property type="match status" value="1"/>
</dbReference>
<dbReference type="GO" id="GO:0043525">
    <property type="term" value="P:positive regulation of neuron apoptotic process"/>
    <property type="evidence" value="ECO:0000318"/>
    <property type="project" value="GO_Central"/>
</dbReference>
<evidence type="ECO:0008006" key="7">
    <source>
        <dbReference type="Google" id="ProtNLM"/>
    </source>
</evidence>
<dbReference type="InterPro" id="IPR002398">
    <property type="entry name" value="Pept_C14"/>
</dbReference>
<feature type="domain" description="Caspase family p10" evidence="3">
    <location>
        <begin position="158"/>
        <end position="251"/>
    </location>
</feature>
<dbReference type="PRINTS" id="PR00376">
    <property type="entry name" value="IL1BCENZYME"/>
</dbReference>
<reference evidence="6" key="1">
    <citation type="journal article" date="2002" name="Science">
        <title>The draft genome of Ciona intestinalis: insights into chordate and vertebrate origins.</title>
        <authorList>
            <person name="Dehal P."/>
            <person name="Satou Y."/>
            <person name="Campbell R.K."/>
            <person name="Chapman J."/>
            <person name="Degnan B."/>
            <person name="De Tomaso A."/>
            <person name="Davidson B."/>
            <person name="Di Gregorio A."/>
            <person name="Gelpke M."/>
            <person name="Goodstein D.M."/>
            <person name="Harafuji N."/>
            <person name="Hastings K.E."/>
            <person name="Ho I."/>
            <person name="Hotta K."/>
            <person name="Huang W."/>
            <person name="Kawashima T."/>
            <person name="Lemaire P."/>
            <person name="Martinez D."/>
            <person name="Meinertzhagen I.A."/>
            <person name="Necula S."/>
            <person name="Nonaka M."/>
            <person name="Putnam N."/>
            <person name="Rash S."/>
            <person name="Saiga H."/>
            <person name="Satake M."/>
            <person name="Terry A."/>
            <person name="Yamada L."/>
            <person name="Wang H.G."/>
            <person name="Awazu S."/>
            <person name="Azumi K."/>
            <person name="Boore J."/>
            <person name="Branno M."/>
            <person name="Chin-Bow S."/>
            <person name="DeSantis R."/>
            <person name="Doyle S."/>
            <person name="Francino P."/>
            <person name="Keys D.N."/>
            <person name="Haga S."/>
            <person name="Hayashi H."/>
            <person name="Hino K."/>
            <person name="Imai K.S."/>
            <person name="Inaba K."/>
            <person name="Kano S."/>
            <person name="Kobayashi K."/>
            <person name="Kobayashi M."/>
            <person name="Lee B.I."/>
            <person name="Makabe K.W."/>
            <person name="Manohar C."/>
            <person name="Matassi G."/>
            <person name="Medina M."/>
            <person name="Mochizuki Y."/>
            <person name="Mount S."/>
            <person name="Morishita T."/>
            <person name="Miura S."/>
            <person name="Nakayama A."/>
            <person name="Nishizaka S."/>
            <person name="Nomoto H."/>
            <person name="Ohta F."/>
            <person name="Oishi K."/>
            <person name="Rigoutsos I."/>
            <person name="Sano M."/>
            <person name="Sasaki A."/>
            <person name="Sasakura Y."/>
            <person name="Shoguchi E."/>
            <person name="Shin-i T."/>
            <person name="Spagnuolo A."/>
            <person name="Stainier D."/>
            <person name="Suzuki M.M."/>
            <person name="Tassy O."/>
            <person name="Takatori N."/>
            <person name="Tokuoka M."/>
            <person name="Yagi K."/>
            <person name="Yoshizaki F."/>
            <person name="Wada S."/>
            <person name="Zhang C."/>
            <person name="Hyatt P.D."/>
            <person name="Larimer F."/>
            <person name="Detter C."/>
            <person name="Doggett N."/>
            <person name="Glavina T."/>
            <person name="Hawkins T."/>
            <person name="Richardson P."/>
            <person name="Lucas S."/>
            <person name="Kohara Y."/>
            <person name="Levine M."/>
            <person name="Satoh N."/>
            <person name="Rokhsar D.S."/>
        </authorList>
    </citation>
    <scope>NUCLEOTIDE SEQUENCE [LARGE SCALE GENOMIC DNA]</scope>
</reference>
<keyword evidence="6" id="KW-1185">Reference proteome</keyword>
<dbReference type="FunFam" id="3.40.50.1460:FF:000026">
    <property type="entry name" value="Caspase 2, apoptosis-related cysteine peptidase"/>
    <property type="match status" value="1"/>
</dbReference>
<dbReference type="GO" id="GO:0005737">
    <property type="term" value="C:cytoplasm"/>
    <property type="evidence" value="ECO:0000318"/>
    <property type="project" value="GO_Central"/>
</dbReference>
<dbReference type="STRING" id="7719.ENSCINP00000007986"/>
<sequence length="253" mass="28605">MQHTDCYQMTMRGRPKGAALIISVEKFHPESDLLNREGSEKDRVRLELVLQQIGFQCYVLINGTAEQIVSTLQTFAELEEHYYNSCSLVAAMSHGDAGCFYGSDGVSVAIDTVVNFFSNQNCHSLQKKPKIFLFQACQGDEYDMGVDEVDGPVQNDHIRNKLPQKSDMLIGQATMKGFAAMRNTKHGSWYIQAFVRVLARHACDTDLLDMMTKVNNILKHKEGWCPGSVYHRCKVMPEFKSSLSKKLYFFPGI</sequence>
<proteinExistence type="inferred from homology"/>
<dbReference type="Proteomes" id="UP000008144">
    <property type="component" value="Chromosome 12"/>
</dbReference>
<dbReference type="HOGENOM" id="CLU_036904_2_1_1"/>
<dbReference type="AlphaFoldDB" id="F6XGS0"/>
<reference evidence="5" key="4">
    <citation type="submission" date="2025-09" db="UniProtKB">
        <authorList>
            <consortium name="Ensembl"/>
        </authorList>
    </citation>
    <scope>IDENTIFICATION</scope>
</reference>
<dbReference type="GeneTree" id="ENSGT00940000156657"/>
<evidence type="ECO:0000313" key="5">
    <source>
        <dbReference type="Ensembl" id="ENSCINP00000007986.3"/>
    </source>
</evidence>
<dbReference type="InterPro" id="IPR011600">
    <property type="entry name" value="Pept_C14_caspase"/>
</dbReference>
<dbReference type="Gene3D" id="3.40.50.1460">
    <property type="match status" value="1"/>
</dbReference>
<dbReference type="GO" id="GO:0006915">
    <property type="term" value="P:apoptotic process"/>
    <property type="evidence" value="ECO:0000318"/>
    <property type="project" value="GO_Central"/>
</dbReference>
<dbReference type="InterPro" id="IPR002138">
    <property type="entry name" value="Pept_C14_p10"/>
</dbReference>